<comment type="caution">
    <text evidence="1">The sequence shown here is derived from an EMBL/GenBank/DDBJ whole genome shotgun (WGS) entry which is preliminary data.</text>
</comment>
<accession>A0A8T3E225</accession>
<dbReference type="EMBL" id="JAERUA010000002">
    <property type="protein sequence ID" value="KAI1903431.1"/>
    <property type="molecule type" value="Genomic_DNA"/>
</dbReference>
<evidence type="ECO:0000313" key="1">
    <source>
        <dbReference type="EMBL" id="KAI1903431.1"/>
    </source>
</evidence>
<name>A0A8T3E225_9TELE</name>
<dbReference type="AlphaFoldDB" id="A0A8T3E225"/>
<dbReference type="OrthoDB" id="10008580at2759"/>
<dbReference type="Proteomes" id="UP000829720">
    <property type="component" value="Unassembled WGS sequence"/>
</dbReference>
<gene>
    <name evidence="1" type="ORF">AGOR_G00027110</name>
</gene>
<proteinExistence type="predicted"/>
<protein>
    <submittedName>
        <fullName evidence="1">Uncharacterized protein</fullName>
    </submittedName>
</protein>
<keyword evidence="2" id="KW-1185">Reference proteome</keyword>
<sequence>MSVDKESKFLMEVTKLEDFLRKPPCDFAVEVRGKGYRLVKHDPECCCVFIDEIASTKGKVIFQNSPGREIEVKNLKDYMHFRRNLTSKRIFILTSACEDTVCFKTETNAKVLQQYIVAIDGSNPVIKWEIERGLDWAISSVAGESYIVDIDLGDVLQSWTGESFRILIDGRKVKPLWKDTCFTLKYSSDALFDFSHWFGCSKRHIKIRGR</sequence>
<organism evidence="1 2">
    <name type="scientific">Albula goreensis</name>
    <dbReference type="NCBI Taxonomy" id="1534307"/>
    <lineage>
        <taxon>Eukaryota</taxon>
        <taxon>Metazoa</taxon>
        <taxon>Chordata</taxon>
        <taxon>Craniata</taxon>
        <taxon>Vertebrata</taxon>
        <taxon>Euteleostomi</taxon>
        <taxon>Actinopterygii</taxon>
        <taxon>Neopterygii</taxon>
        <taxon>Teleostei</taxon>
        <taxon>Albuliformes</taxon>
        <taxon>Albulidae</taxon>
        <taxon>Albula</taxon>
    </lineage>
</organism>
<reference evidence="1" key="1">
    <citation type="submission" date="2021-01" db="EMBL/GenBank/DDBJ databases">
        <authorList>
            <person name="Zahm M."/>
            <person name="Roques C."/>
            <person name="Cabau C."/>
            <person name="Klopp C."/>
            <person name="Donnadieu C."/>
            <person name="Jouanno E."/>
            <person name="Lampietro C."/>
            <person name="Louis A."/>
            <person name="Herpin A."/>
            <person name="Echchiki A."/>
            <person name="Berthelot C."/>
            <person name="Parey E."/>
            <person name="Roest-Crollius H."/>
            <person name="Braasch I."/>
            <person name="Postlethwait J."/>
            <person name="Bobe J."/>
            <person name="Montfort J."/>
            <person name="Bouchez O."/>
            <person name="Begum T."/>
            <person name="Mejri S."/>
            <person name="Adams A."/>
            <person name="Chen W.-J."/>
            <person name="Guiguen Y."/>
        </authorList>
    </citation>
    <scope>NUCLEOTIDE SEQUENCE</scope>
    <source>
        <tissue evidence="1">Blood</tissue>
    </source>
</reference>
<evidence type="ECO:0000313" key="2">
    <source>
        <dbReference type="Proteomes" id="UP000829720"/>
    </source>
</evidence>